<dbReference type="RefSeq" id="WP_007469170.1">
    <property type="nucleotide sequence ID" value="NZ_AMZO01000033.1"/>
</dbReference>
<dbReference type="InterPro" id="IPR009022">
    <property type="entry name" value="EFG_III"/>
</dbReference>
<evidence type="ECO:0000256" key="8">
    <source>
        <dbReference type="HAMAP-Rule" id="MF_00054"/>
    </source>
</evidence>
<dbReference type="FunFam" id="2.40.30.10:FF:000006">
    <property type="entry name" value="Elongation factor G"/>
    <property type="match status" value="1"/>
</dbReference>
<dbReference type="AlphaFoldDB" id="L8J8V8"/>
<dbReference type="InterPro" id="IPR035647">
    <property type="entry name" value="EFG_III/V"/>
</dbReference>
<dbReference type="NCBIfam" id="TIGR00231">
    <property type="entry name" value="small_GTP"/>
    <property type="match status" value="1"/>
</dbReference>
<keyword evidence="5 8" id="KW-0648">Protein biosynthesis</keyword>
<dbReference type="EMBL" id="AMZO01000033">
    <property type="protein sequence ID" value="ELR63902.1"/>
    <property type="molecule type" value="Genomic_DNA"/>
</dbReference>
<evidence type="ECO:0000256" key="4">
    <source>
        <dbReference type="ARBA" id="ARBA00022768"/>
    </source>
</evidence>
<name>L8J8V8_9GAMM</name>
<comment type="caution">
    <text evidence="10">The sequence shown here is derived from an EMBL/GenBank/DDBJ whole genome shotgun (WGS) entry which is preliminary data.</text>
</comment>
<evidence type="ECO:0000313" key="10">
    <source>
        <dbReference type="EMBL" id="ELR63902.1"/>
    </source>
</evidence>
<sequence>MARKTPIERYRNIGICAHVDAGKTTTTERILFYTGLSHKIGEVHDGAATMDWMEQEQERGITITSAATTTFWRGMEAQFPEHRINIIDTPGHVDFTIEVERSLRVLDGAVVVFCGSSGVEPQSETVWRQADKYEVPRMVFVNKMDRAGADFLRVIDQIKNRLGANPVPIQLNIGAEDEFKGVVDLIKMKAINWSEDDQGMTFTHEDIPAEMVELAEEWRQNLVESAAEASEELMDKYLEEGDLSEAEIKAGLRQRTLANEIVLATCGSAFKNKGVQAVLDAVIEFLPSPTEVKSIRGEDEKGNEIERHSSDEEPFSALAFKIATDPFVGSLTFMRVYSGVVNSGDTVYNSVKEKRERFGRIVQMHSNKREEVKEVRAGDIAAAIGLKNVTTGDTLCDQDHRVILERMEFPEPVIQIAVEPRSKADQEKMGIALGKLAAEDPSFRVETDDETGQTLISGMGELHLDIIVDRMKREFSVDCNVGKPQVAYRETIRGKTEVEGKFVRQSGGRGQYGHVWLKIEPAEQDEGFVFVDEIVGGVVPKEYIGAVAKGIEEQMNNGVLAGYPVLDVKATLFDGSYHDVDSNEMAFKIAGSMAFKKGALEADPIILEPMMKVEVTTPEDWMGDVVGDLNRRRGMIEGMDEGPAGLKIVRAKVPLSEMFGYATDLRSATQGRASYSMEFSEYAEVPKNVADRIIAERT</sequence>
<dbReference type="Gene3D" id="3.40.50.300">
    <property type="entry name" value="P-loop containing nucleotide triphosphate hydrolases"/>
    <property type="match status" value="1"/>
</dbReference>
<dbReference type="GO" id="GO:0005737">
    <property type="term" value="C:cytoplasm"/>
    <property type="evidence" value="ECO:0007669"/>
    <property type="project" value="UniProtKB-SubCell"/>
</dbReference>
<dbReference type="SUPFAM" id="SSF52540">
    <property type="entry name" value="P-loop containing nucleoside triphosphate hydrolases"/>
    <property type="match status" value="1"/>
</dbReference>
<reference evidence="10 11" key="1">
    <citation type="submission" date="2012-12" db="EMBL/GenBank/DDBJ databases">
        <title>Genome Assembly of Photobacterium sp. AK15.</title>
        <authorList>
            <person name="Khatri I."/>
            <person name="Vaidya B."/>
            <person name="Srinivas T.N.R."/>
            <person name="Subramanian S."/>
            <person name="Pinnaka A."/>
        </authorList>
    </citation>
    <scope>NUCLEOTIDE SEQUENCE [LARGE SCALE GENOMIC DNA]</scope>
    <source>
        <strain evidence="10 11">AK15</strain>
    </source>
</reference>
<dbReference type="FunFam" id="3.30.70.240:FF:000001">
    <property type="entry name" value="Elongation factor G"/>
    <property type="match status" value="1"/>
</dbReference>
<dbReference type="InterPro" id="IPR027417">
    <property type="entry name" value="P-loop_NTPase"/>
</dbReference>
<dbReference type="PRINTS" id="PR00315">
    <property type="entry name" value="ELONGATNFCT"/>
</dbReference>
<keyword evidence="11" id="KW-1185">Reference proteome</keyword>
<dbReference type="GO" id="GO:0003924">
    <property type="term" value="F:GTPase activity"/>
    <property type="evidence" value="ECO:0007669"/>
    <property type="project" value="InterPro"/>
</dbReference>
<keyword evidence="6 8" id="KW-0342">GTP-binding</keyword>
<dbReference type="PROSITE" id="PS51722">
    <property type="entry name" value="G_TR_2"/>
    <property type="match status" value="1"/>
</dbReference>
<dbReference type="GO" id="GO:0032790">
    <property type="term" value="P:ribosome disassembly"/>
    <property type="evidence" value="ECO:0007669"/>
    <property type="project" value="TreeGrafter"/>
</dbReference>
<dbReference type="CDD" id="cd01434">
    <property type="entry name" value="EFG_mtEFG1_IV"/>
    <property type="match status" value="1"/>
</dbReference>
<dbReference type="FunFam" id="3.30.70.870:FF:000001">
    <property type="entry name" value="Elongation factor G"/>
    <property type="match status" value="1"/>
</dbReference>
<accession>L8J8V8</accession>
<feature type="binding site" evidence="8">
    <location>
        <begin position="88"/>
        <end position="92"/>
    </location>
    <ligand>
        <name>GTP</name>
        <dbReference type="ChEBI" id="CHEBI:37565"/>
    </ligand>
</feature>
<protein>
    <recommendedName>
        <fullName evidence="2 8">Elongation factor G</fullName>
        <shortName evidence="8">EF-G</shortName>
    </recommendedName>
</protein>
<evidence type="ECO:0000256" key="2">
    <source>
        <dbReference type="ARBA" id="ARBA00017872"/>
    </source>
</evidence>
<dbReference type="GO" id="GO:0097216">
    <property type="term" value="F:guanosine tetraphosphate binding"/>
    <property type="evidence" value="ECO:0007669"/>
    <property type="project" value="UniProtKB-ARBA"/>
</dbReference>
<dbReference type="Pfam" id="PF14492">
    <property type="entry name" value="EFG_III"/>
    <property type="match status" value="1"/>
</dbReference>
<gene>
    <name evidence="8" type="primary">fusA</name>
    <name evidence="10" type="ORF">C942_02981</name>
</gene>
<feature type="domain" description="Tr-type G" evidence="9">
    <location>
        <begin position="8"/>
        <end position="290"/>
    </location>
</feature>
<dbReference type="CDD" id="cd03713">
    <property type="entry name" value="EFG_mtEFG_C"/>
    <property type="match status" value="1"/>
</dbReference>
<dbReference type="Pfam" id="PF00679">
    <property type="entry name" value="EFG_C"/>
    <property type="match status" value="1"/>
</dbReference>
<dbReference type="SMART" id="SM00838">
    <property type="entry name" value="EFG_C"/>
    <property type="match status" value="1"/>
</dbReference>
<dbReference type="HAMAP" id="MF_00054_B">
    <property type="entry name" value="EF_G_EF_2_B"/>
    <property type="match status" value="1"/>
</dbReference>
<dbReference type="InterPro" id="IPR009000">
    <property type="entry name" value="Transl_B-barrel_sf"/>
</dbReference>
<dbReference type="Proteomes" id="UP000011134">
    <property type="component" value="Unassembled WGS sequence"/>
</dbReference>
<dbReference type="CDD" id="cd01886">
    <property type="entry name" value="EF-G"/>
    <property type="match status" value="1"/>
</dbReference>
<dbReference type="Pfam" id="PF00009">
    <property type="entry name" value="GTP_EFTU"/>
    <property type="match status" value="1"/>
</dbReference>
<dbReference type="SMART" id="SM00889">
    <property type="entry name" value="EFG_IV"/>
    <property type="match status" value="1"/>
</dbReference>
<dbReference type="PROSITE" id="PS00301">
    <property type="entry name" value="G_TR_1"/>
    <property type="match status" value="1"/>
</dbReference>
<keyword evidence="3 8" id="KW-0547">Nucleotide-binding</keyword>
<evidence type="ECO:0000256" key="7">
    <source>
        <dbReference type="ARBA" id="ARBA00024731"/>
    </source>
</evidence>
<dbReference type="InterPro" id="IPR000795">
    <property type="entry name" value="T_Tr_GTP-bd_dom"/>
</dbReference>
<feature type="binding site" evidence="8">
    <location>
        <begin position="17"/>
        <end position="24"/>
    </location>
    <ligand>
        <name>GTP</name>
        <dbReference type="ChEBI" id="CHEBI:37565"/>
    </ligand>
</feature>
<evidence type="ECO:0000313" key="11">
    <source>
        <dbReference type="Proteomes" id="UP000011134"/>
    </source>
</evidence>
<keyword evidence="4 8" id="KW-0251">Elongation factor</keyword>
<dbReference type="Gene3D" id="2.40.30.10">
    <property type="entry name" value="Translation factors"/>
    <property type="match status" value="1"/>
</dbReference>
<dbReference type="Pfam" id="PF03144">
    <property type="entry name" value="GTP_EFTU_D2"/>
    <property type="match status" value="1"/>
</dbReference>
<organism evidence="10 11">
    <name type="scientific">Photobacterium marinum</name>
    <dbReference type="NCBI Taxonomy" id="1056511"/>
    <lineage>
        <taxon>Bacteria</taxon>
        <taxon>Pseudomonadati</taxon>
        <taxon>Pseudomonadota</taxon>
        <taxon>Gammaproteobacteria</taxon>
        <taxon>Vibrionales</taxon>
        <taxon>Vibrionaceae</taxon>
        <taxon>Photobacterium</taxon>
    </lineage>
</organism>
<dbReference type="FunFam" id="3.30.230.10:FF:000003">
    <property type="entry name" value="Elongation factor G"/>
    <property type="match status" value="1"/>
</dbReference>
<keyword evidence="8" id="KW-0963">Cytoplasm</keyword>
<dbReference type="InterPro" id="IPR005225">
    <property type="entry name" value="Small_GTP-bd"/>
</dbReference>
<dbReference type="InterPro" id="IPR035649">
    <property type="entry name" value="EFG_V"/>
</dbReference>
<dbReference type="InterPro" id="IPR000640">
    <property type="entry name" value="EFG_V-like"/>
</dbReference>
<dbReference type="NCBIfam" id="NF009381">
    <property type="entry name" value="PRK12740.1-5"/>
    <property type="match status" value="1"/>
</dbReference>
<feature type="binding site" evidence="8">
    <location>
        <begin position="142"/>
        <end position="145"/>
    </location>
    <ligand>
        <name>GTP</name>
        <dbReference type="ChEBI" id="CHEBI:37565"/>
    </ligand>
</feature>
<dbReference type="InterPro" id="IPR047872">
    <property type="entry name" value="EFG_IV"/>
</dbReference>
<dbReference type="OrthoDB" id="9804431at2"/>
<dbReference type="Gene3D" id="3.30.70.870">
    <property type="entry name" value="Elongation Factor G (Translational Gtpase), domain 3"/>
    <property type="match status" value="1"/>
</dbReference>
<dbReference type="InterPro" id="IPR004161">
    <property type="entry name" value="EFTu-like_2"/>
</dbReference>
<dbReference type="Gene3D" id="3.30.230.10">
    <property type="match status" value="1"/>
</dbReference>
<dbReference type="PATRIC" id="fig|1056511.3.peg.3905"/>
<comment type="similarity">
    <text evidence="1 8">Belongs to the TRAFAC class translation factor GTPase superfamily. Classic translation factor GTPase family. EF-G/EF-2 subfamily.</text>
</comment>
<dbReference type="SUPFAM" id="SSF54980">
    <property type="entry name" value="EF-G C-terminal domain-like"/>
    <property type="match status" value="2"/>
</dbReference>
<dbReference type="InterPro" id="IPR014721">
    <property type="entry name" value="Ribsml_uS5_D2-typ_fold_subgr"/>
</dbReference>
<dbReference type="InterPro" id="IPR020568">
    <property type="entry name" value="Ribosomal_Su5_D2-typ_SF"/>
</dbReference>
<evidence type="ECO:0000256" key="5">
    <source>
        <dbReference type="ARBA" id="ARBA00022917"/>
    </source>
</evidence>
<dbReference type="GO" id="GO:0005525">
    <property type="term" value="F:GTP binding"/>
    <property type="evidence" value="ECO:0007669"/>
    <property type="project" value="UniProtKB-UniRule"/>
</dbReference>
<dbReference type="SUPFAM" id="SSF54211">
    <property type="entry name" value="Ribosomal protein S5 domain 2-like"/>
    <property type="match status" value="1"/>
</dbReference>
<evidence type="ECO:0000256" key="3">
    <source>
        <dbReference type="ARBA" id="ARBA00022741"/>
    </source>
</evidence>
<evidence type="ECO:0000259" key="9">
    <source>
        <dbReference type="PROSITE" id="PS51722"/>
    </source>
</evidence>
<dbReference type="CDD" id="cd04088">
    <property type="entry name" value="EFG_mtEFG_II"/>
    <property type="match status" value="1"/>
</dbReference>
<dbReference type="Gene3D" id="3.30.70.240">
    <property type="match status" value="1"/>
</dbReference>
<dbReference type="InterPro" id="IPR005517">
    <property type="entry name" value="Transl_elong_EFG/EF2_IV"/>
</dbReference>
<evidence type="ECO:0000256" key="1">
    <source>
        <dbReference type="ARBA" id="ARBA00005870"/>
    </source>
</evidence>
<comment type="subcellular location">
    <subcellularLocation>
        <location evidence="8">Cytoplasm</location>
    </subcellularLocation>
</comment>
<dbReference type="NCBIfam" id="TIGR00484">
    <property type="entry name" value="EF-G"/>
    <property type="match status" value="1"/>
</dbReference>
<dbReference type="InterPro" id="IPR041095">
    <property type="entry name" value="EFG_II"/>
</dbReference>
<proteinExistence type="inferred from homology"/>
<evidence type="ECO:0000256" key="6">
    <source>
        <dbReference type="ARBA" id="ARBA00023134"/>
    </source>
</evidence>
<dbReference type="SUPFAM" id="SSF50447">
    <property type="entry name" value="Translation proteins"/>
    <property type="match status" value="1"/>
</dbReference>
<dbReference type="PANTHER" id="PTHR43261">
    <property type="entry name" value="TRANSLATION ELONGATION FACTOR G-RELATED"/>
    <property type="match status" value="1"/>
</dbReference>
<dbReference type="GO" id="GO:0003746">
    <property type="term" value="F:translation elongation factor activity"/>
    <property type="evidence" value="ECO:0007669"/>
    <property type="project" value="UniProtKB-UniRule"/>
</dbReference>
<dbReference type="Pfam" id="PF03764">
    <property type="entry name" value="EFG_IV"/>
    <property type="match status" value="1"/>
</dbReference>
<dbReference type="CDD" id="cd16262">
    <property type="entry name" value="EFG_III"/>
    <property type="match status" value="1"/>
</dbReference>
<dbReference type="PANTHER" id="PTHR43261:SF1">
    <property type="entry name" value="RIBOSOME-RELEASING FACTOR 2, MITOCHONDRIAL"/>
    <property type="match status" value="1"/>
</dbReference>
<comment type="function">
    <text evidence="7 8">Catalyzes the GTP-dependent ribosomal translocation step during translation elongation. During this step, the ribosome changes from the pre-translocational (PRE) to the post-translocational (POST) state as the newly formed A-site-bound peptidyl-tRNA and P-site-bound deacylated tRNA move to the P and E sites, respectively. Catalyzes the coordinated movement of the two tRNA molecules, the mRNA and conformational changes in the ribosome.</text>
</comment>
<dbReference type="FunFam" id="3.40.50.300:FF:000029">
    <property type="entry name" value="Elongation factor G"/>
    <property type="match status" value="1"/>
</dbReference>
<dbReference type="InterPro" id="IPR004540">
    <property type="entry name" value="Transl_elong_EFG/EF2"/>
</dbReference>
<dbReference type="InterPro" id="IPR031157">
    <property type="entry name" value="G_TR_CS"/>
</dbReference>